<feature type="transmembrane region" description="Helical" evidence="1">
    <location>
        <begin position="68"/>
        <end position="91"/>
    </location>
</feature>
<dbReference type="GO" id="GO:0005886">
    <property type="term" value="C:plasma membrane"/>
    <property type="evidence" value="ECO:0007669"/>
    <property type="project" value="UniProtKB-SubCell"/>
</dbReference>
<feature type="transmembrane region" description="Helical" evidence="1">
    <location>
        <begin position="165"/>
        <end position="186"/>
    </location>
</feature>
<dbReference type="EMBL" id="PYHP01000004">
    <property type="protein sequence ID" value="PUA41035.1"/>
    <property type="molecule type" value="Genomic_DNA"/>
</dbReference>
<name>A0A2T6GA53_9BACL</name>
<dbReference type="Pfam" id="PF12679">
    <property type="entry name" value="ABC2_membrane_2"/>
    <property type="match status" value="1"/>
</dbReference>
<keyword evidence="1" id="KW-0472">Membrane</keyword>
<sequence>MLFRHNGRRWRAVIRLIQNEFYKTFRLKKLYIFMAILAVHAWLTVHFYNAGEEWKSVILMPNGQSLPLTLLNSMAQFMTVFIPIYVADLITGEVKTGTLKMSLLRPVRRIEWLNAKIVSLFVFMTVLLVFSIAAEYAIGTLAFGWGERTLYAGSLYTQTEGMWLTLRLTFSMLLPYMACGMIVMFIAVSATNISTTIGLSIGVLIATQYLNAFEQLKPYSIVNQMYFFHEYVYQINGEAAAQNIAVIAGYIAVFYLVSAIIIKRKDFIL</sequence>
<evidence type="ECO:0000256" key="1">
    <source>
        <dbReference type="SAM" id="Phobius"/>
    </source>
</evidence>
<accession>A0A2T6GA53</accession>
<keyword evidence="1" id="KW-0812">Transmembrane</keyword>
<feature type="transmembrane region" description="Helical" evidence="1">
    <location>
        <begin position="30"/>
        <end position="48"/>
    </location>
</feature>
<evidence type="ECO:0008006" key="4">
    <source>
        <dbReference type="Google" id="ProtNLM"/>
    </source>
</evidence>
<proteinExistence type="predicted"/>
<comment type="caution">
    <text evidence="2">The sequence shown here is derived from an EMBL/GenBank/DDBJ whole genome shotgun (WGS) entry which is preliminary data.</text>
</comment>
<feature type="transmembrane region" description="Helical" evidence="1">
    <location>
        <begin position="112"/>
        <end position="145"/>
    </location>
</feature>
<reference evidence="2 3" key="1">
    <citation type="submission" date="2018-03" db="EMBL/GenBank/DDBJ databases">
        <title>Genome sequence of Paenibacillus elgii strain AC13 an antimicrobial compound producing bacteria.</title>
        <authorList>
            <person name="Kurokawa A.S."/>
            <person name="Araujo J.F."/>
            <person name="Costa R.A."/>
            <person name="Ortega D.B."/>
            <person name="Pires A.S."/>
            <person name="Pappas G.J.Jr."/>
            <person name="Franco O.L."/>
            <person name="Barreto C."/>
            <person name="Magalhaes B.S."/>
            <person name="Kruger R.H."/>
        </authorList>
    </citation>
    <scope>NUCLEOTIDE SEQUENCE [LARGE SCALE GENOMIC DNA]</scope>
    <source>
        <strain evidence="2 3">AC13</strain>
    </source>
</reference>
<evidence type="ECO:0000313" key="3">
    <source>
        <dbReference type="Proteomes" id="UP000244184"/>
    </source>
</evidence>
<dbReference type="AlphaFoldDB" id="A0A2T6GA53"/>
<protein>
    <recommendedName>
        <fullName evidence="4">ABC transporter permease</fullName>
    </recommendedName>
</protein>
<dbReference type="PANTHER" id="PTHR37305:SF1">
    <property type="entry name" value="MEMBRANE PROTEIN"/>
    <property type="match status" value="1"/>
</dbReference>
<dbReference type="GO" id="GO:0140359">
    <property type="term" value="F:ABC-type transporter activity"/>
    <property type="evidence" value="ECO:0007669"/>
    <property type="project" value="InterPro"/>
</dbReference>
<keyword evidence="1" id="KW-1133">Transmembrane helix</keyword>
<organism evidence="2 3">
    <name type="scientific">Paenibacillus elgii</name>
    <dbReference type="NCBI Taxonomy" id="189691"/>
    <lineage>
        <taxon>Bacteria</taxon>
        <taxon>Bacillati</taxon>
        <taxon>Bacillota</taxon>
        <taxon>Bacilli</taxon>
        <taxon>Bacillales</taxon>
        <taxon>Paenibacillaceae</taxon>
        <taxon>Paenibacillus</taxon>
    </lineage>
</organism>
<feature type="transmembrane region" description="Helical" evidence="1">
    <location>
        <begin position="193"/>
        <end position="210"/>
    </location>
</feature>
<feature type="transmembrane region" description="Helical" evidence="1">
    <location>
        <begin position="240"/>
        <end position="262"/>
    </location>
</feature>
<gene>
    <name evidence="2" type="ORF">C8Z91_01175</name>
</gene>
<evidence type="ECO:0000313" key="2">
    <source>
        <dbReference type="EMBL" id="PUA41035.1"/>
    </source>
</evidence>
<dbReference type="Proteomes" id="UP000244184">
    <property type="component" value="Unassembled WGS sequence"/>
</dbReference>
<dbReference type="PANTHER" id="PTHR37305">
    <property type="entry name" value="INTEGRAL MEMBRANE PROTEIN-RELATED"/>
    <property type="match status" value="1"/>
</dbReference>